<sequence>MKAIFPRALLLAAFTLPFCQNALAGVVVNGTRVIYPAQAREVTVQVDNVGDSPALVQAWIDSGDANQTADTSDAPFVLTPPIARVEPGRSQALRLIFSGAQLPTDRESVFWLNVLDVPPSPDNADSGEQNYLQVAFRSRLKLFYRPQGLKGVANDAPAALRWTRTGDRLRVENPSPFHVTLAEVHAVTGSSEKAVEDKGAMVAPKQSLEFAAPAGTDQVRFITINDYGGRVEHTIRLGSTGG</sequence>
<dbReference type="InterPro" id="IPR001829">
    <property type="entry name" value="Pili_assmbl_chaperone_bac"/>
</dbReference>
<evidence type="ECO:0000313" key="13">
    <source>
        <dbReference type="EMBL" id="RTQ92035.1"/>
    </source>
</evidence>
<dbReference type="GO" id="GO:0030288">
    <property type="term" value="C:outer membrane-bounded periplasmic space"/>
    <property type="evidence" value="ECO:0007669"/>
    <property type="project" value="InterPro"/>
</dbReference>
<dbReference type="FunFam" id="2.60.40.10:FF:000458">
    <property type="entry name" value="Molecular chaperone FimC"/>
    <property type="match status" value="1"/>
</dbReference>
<evidence type="ECO:0000256" key="1">
    <source>
        <dbReference type="ARBA" id="ARBA00004418"/>
    </source>
</evidence>
<feature type="chain" id="PRO_5040564675" evidence="9">
    <location>
        <begin position="25"/>
        <end position="242"/>
    </location>
</feature>
<keyword evidence="7" id="KW-0393">Immunoglobulin domain</keyword>
<keyword evidence="3" id="KW-1029">Fimbrium biogenesis</keyword>
<dbReference type="Proteomes" id="UP000271705">
    <property type="component" value="Unassembled WGS sequence"/>
</dbReference>
<dbReference type="InterPro" id="IPR050643">
    <property type="entry name" value="Periplasmic_pilus_chap"/>
</dbReference>
<dbReference type="InterPro" id="IPR013783">
    <property type="entry name" value="Ig-like_fold"/>
</dbReference>
<proteinExistence type="inferred from homology"/>
<evidence type="ECO:0000313" key="12">
    <source>
        <dbReference type="EMBL" id="MBH1639418.1"/>
    </source>
</evidence>
<evidence type="ECO:0000256" key="8">
    <source>
        <dbReference type="RuleBase" id="RU003918"/>
    </source>
</evidence>
<dbReference type="Gene3D" id="2.60.40.10">
    <property type="entry name" value="Immunoglobulins"/>
    <property type="match status" value="2"/>
</dbReference>
<keyword evidence="6 8" id="KW-0143">Chaperone</keyword>
<dbReference type="PANTHER" id="PTHR30251">
    <property type="entry name" value="PILUS ASSEMBLY CHAPERONE"/>
    <property type="match status" value="1"/>
</dbReference>
<keyword evidence="5" id="KW-0574">Periplasm</keyword>
<dbReference type="AlphaFoldDB" id="A0A0K2IG59"/>
<name>A0A0K2IG59_STEMA</name>
<evidence type="ECO:0000256" key="2">
    <source>
        <dbReference type="ARBA" id="ARBA00007399"/>
    </source>
</evidence>
<comment type="caution">
    <text evidence="13">The sequence shown here is derived from an EMBL/GenBank/DDBJ whole genome shotgun (WGS) entry which is preliminary data.</text>
</comment>
<dbReference type="InterPro" id="IPR016148">
    <property type="entry name" value="Pili_assmbl_chaperone_C"/>
</dbReference>
<dbReference type="SUPFAM" id="SSF49354">
    <property type="entry name" value="PapD-like"/>
    <property type="match status" value="1"/>
</dbReference>
<organism evidence="13 14">
    <name type="scientific">Stenotrophomonas maltophilia</name>
    <name type="common">Pseudomonas maltophilia</name>
    <name type="synonym">Xanthomonas maltophilia</name>
    <dbReference type="NCBI Taxonomy" id="40324"/>
    <lineage>
        <taxon>Bacteria</taxon>
        <taxon>Pseudomonadati</taxon>
        <taxon>Pseudomonadota</taxon>
        <taxon>Gammaproteobacteria</taxon>
        <taxon>Lysobacterales</taxon>
        <taxon>Lysobacteraceae</taxon>
        <taxon>Stenotrophomonas</taxon>
        <taxon>Stenotrophomonas maltophilia group</taxon>
    </lineage>
</organism>
<evidence type="ECO:0000259" key="11">
    <source>
        <dbReference type="Pfam" id="PF02753"/>
    </source>
</evidence>
<comment type="similarity">
    <text evidence="2 8">Belongs to the periplasmic pilus chaperone family.</text>
</comment>
<feature type="signal peptide" evidence="9">
    <location>
        <begin position="1"/>
        <end position="24"/>
    </location>
</feature>
<comment type="subcellular location">
    <subcellularLocation>
        <location evidence="1 8">Periplasm</location>
    </subcellularLocation>
</comment>
<dbReference type="GO" id="GO:0071555">
    <property type="term" value="P:cell wall organization"/>
    <property type="evidence" value="ECO:0007669"/>
    <property type="project" value="InterPro"/>
</dbReference>
<protein>
    <submittedName>
        <fullName evidence="13">Molecular chaperone</fullName>
    </submittedName>
</protein>
<dbReference type="GeneID" id="86936877"/>
<dbReference type="InterPro" id="IPR018046">
    <property type="entry name" value="Pili_assmbl_chaperone_CS"/>
</dbReference>
<evidence type="ECO:0000256" key="7">
    <source>
        <dbReference type="ARBA" id="ARBA00023319"/>
    </source>
</evidence>
<evidence type="ECO:0000256" key="5">
    <source>
        <dbReference type="ARBA" id="ARBA00022764"/>
    </source>
</evidence>
<feature type="domain" description="Pili assembly chaperone C-terminal" evidence="11">
    <location>
        <begin position="171"/>
        <end position="231"/>
    </location>
</feature>
<accession>A0A0K2IG59</accession>
<reference evidence="13 14" key="1">
    <citation type="submission" date="2018-12" db="EMBL/GenBank/DDBJ databases">
        <authorList>
            <person name="Kartti S."/>
            <person name="Manni A."/>
            <person name="Chemao El Fihri M.W."/>
            <person name="Laamarti M."/>
            <person name="Temsamani L."/>
            <person name="El Jamali J.E."/>
            <person name="Ouadghiri M."/>
            <person name="Ibrahimi A."/>
            <person name="Filati-Maltouf A."/>
        </authorList>
    </citation>
    <scope>NUCLEOTIDE SEQUENCE [LARGE SCALE GENOMIC DNA]</scope>
    <source>
        <strain evidence="13 14">MDMC339</strain>
    </source>
</reference>
<reference evidence="12" key="2">
    <citation type="submission" date="2020-11" db="EMBL/GenBank/DDBJ databases">
        <title>Enhanced detection system for hospital associated transmission using whole genome sequencing surveillance.</title>
        <authorList>
            <person name="Harrison L.H."/>
            <person name="Van Tyne D."/>
            <person name="Marsh J.W."/>
            <person name="Griffith M.P."/>
            <person name="Snyder D.J."/>
            <person name="Cooper V.S."/>
            <person name="Mustapha M."/>
        </authorList>
    </citation>
    <scope>NUCLEOTIDE SEQUENCE</scope>
    <source>
        <strain evidence="12">STEN00092</strain>
    </source>
</reference>
<dbReference type="EMBL" id="JADUNO010000019">
    <property type="protein sequence ID" value="MBH1639418.1"/>
    <property type="molecule type" value="Genomic_DNA"/>
</dbReference>
<dbReference type="Proteomes" id="UP000616785">
    <property type="component" value="Unassembled WGS sequence"/>
</dbReference>
<dbReference type="SUPFAM" id="SSF49584">
    <property type="entry name" value="Periplasmic chaperone C-domain"/>
    <property type="match status" value="1"/>
</dbReference>
<dbReference type="InterPro" id="IPR016147">
    <property type="entry name" value="Pili_assmbl_chaperone_N"/>
</dbReference>
<dbReference type="InterPro" id="IPR008962">
    <property type="entry name" value="PapD-like_sf"/>
</dbReference>
<keyword evidence="4 9" id="KW-0732">Signal</keyword>
<dbReference type="PANTHER" id="PTHR30251:SF2">
    <property type="entry name" value="FIMBRIAL CHAPERONE YADV-RELATED"/>
    <property type="match status" value="1"/>
</dbReference>
<gene>
    <name evidence="13" type="ORF">EKL94_01845</name>
    <name evidence="12" type="ORF">I5U57_08180</name>
</gene>
<evidence type="ECO:0000256" key="4">
    <source>
        <dbReference type="ARBA" id="ARBA00022729"/>
    </source>
</evidence>
<dbReference type="InterPro" id="IPR036316">
    <property type="entry name" value="Pili_assmbl_chap_C_dom_sf"/>
</dbReference>
<evidence type="ECO:0000313" key="14">
    <source>
        <dbReference type="Proteomes" id="UP000271705"/>
    </source>
</evidence>
<dbReference type="PRINTS" id="PR00969">
    <property type="entry name" value="CHAPERONPILI"/>
</dbReference>
<evidence type="ECO:0000259" key="10">
    <source>
        <dbReference type="Pfam" id="PF00345"/>
    </source>
</evidence>
<dbReference type="PROSITE" id="PS00635">
    <property type="entry name" value="PILI_CHAPERONE"/>
    <property type="match status" value="1"/>
</dbReference>
<evidence type="ECO:0000256" key="9">
    <source>
        <dbReference type="SAM" id="SignalP"/>
    </source>
</evidence>
<evidence type="ECO:0000256" key="3">
    <source>
        <dbReference type="ARBA" id="ARBA00022558"/>
    </source>
</evidence>
<dbReference type="Pfam" id="PF02753">
    <property type="entry name" value="PapD_C"/>
    <property type="match status" value="1"/>
</dbReference>
<feature type="domain" description="Pili assembly chaperone N-terminal" evidence="10">
    <location>
        <begin position="25"/>
        <end position="150"/>
    </location>
</feature>
<dbReference type="EMBL" id="RXLZ01000003">
    <property type="protein sequence ID" value="RTQ92035.1"/>
    <property type="molecule type" value="Genomic_DNA"/>
</dbReference>
<evidence type="ECO:0000256" key="6">
    <source>
        <dbReference type="ARBA" id="ARBA00023186"/>
    </source>
</evidence>
<dbReference type="RefSeq" id="WP_049411192.1">
    <property type="nucleotide sequence ID" value="NZ_RXLZ01000003.1"/>
</dbReference>
<dbReference type="Pfam" id="PF00345">
    <property type="entry name" value="PapD_N"/>
    <property type="match status" value="1"/>
</dbReference>